<evidence type="ECO:0000313" key="5">
    <source>
        <dbReference type="Proteomes" id="UP001597469"/>
    </source>
</evidence>
<dbReference type="RefSeq" id="WP_381525490.1">
    <property type="nucleotide sequence ID" value="NZ_JBHULN010000013.1"/>
</dbReference>
<feature type="domain" description="WCX" evidence="3">
    <location>
        <begin position="256"/>
        <end position="327"/>
    </location>
</feature>
<dbReference type="InterPro" id="IPR026881">
    <property type="entry name" value="WYL_dom"/>
</dbReference>
<dbReference type="InterPro" id="IPR057727">
    <property type="entry name" value="WCX_dom"/>
</dbReference>
<feature type="compositionally biased region" description="Polar residues" evidence="1">
    <location>
        <begin position="349"/>
        <end position="367"/>
    </location>
</feature>
<comment type="caution">
    <text evidence="4">The sequence shown here is derived from an EMBL/GenBank/DDBJ whole genome shotgun (WGS) entry which is preliminary data.</text>
</comment>
<name>A0ABW5MBH0_9BACT</name>
<dbReference type="EMBL" id="JBHULN010000013">
    <property type="protein sequence ID" value="MFD2572902.1"/>
    <property type="molecule type" value="Genomic_DNA"/>
</dbReference>
<dbReference type="Pfam" id="PF25583">
    <property type="entry name" value="WCX"/>
    <property type="match status" value="1"/>
</dbReference>
<dbReference type="Proteomes" id="UP001597469">
    <property type="component" value="Unassembled WGS sequence"/>
</dbReference>
<evidence type="ECO:0000256" key="1">
    <source>
        <dbReference type="SAM" id="MobiDB-lite"/>
    </source>
</evidence>
<reference evidence="5" key="1">
    <citation type="journal article" date="2019" name="Int. J. Syst. Evol. Microbiol.">
        <title>The Global Catalogue of Microorganisms (GCM) 10K type strain sequencing project: providing services to taxonomists for standard genome sequencing and annotation.</title>
        <authorList>
            <consortium name="The Broad Institute Genomics Platform"/>
            <consortium name="The Broad Institute Genome Sequencing Center for Infectious Disease"/>
            <person name="Wu L."/>
            <person name="Ma J."/>
        </authorList>
    </citation>
    <scope>NUCLEOTIDE SEQUENCE [LARGE SCALE GENOMIC DNA]</scope>
    <source>
        <strain evidence="5">KCTC 42805</strain>
    </source>
</reference>
<feature type="region of interest" description="Disordered" evidence="1">
    <location>
        <begin position="345"/>
        <end position="367"/>
    </location>
</feature>
<dbReference type="PANTHER" id="PTHR34580:SF9">
    <property type="entry name" value="SLL5097 PROTEIN"/>
    <property type="match status" value="1"/>
</dbReference>
<evidence type="ECO:0000259" key="3">
    <source>
        <dbReference type="Pfam" id="PF25583"/>
    </source>
</evidence>
<sequence>MPANRNALIRYKTIDACLRNRQRKWTLDALVEKVSDALYEYEGIAKGISRRTIQADIQLMRSDKLGYFAPIVVREKKYYTYEDPTYSITNLPLSESDLSRMNEAVEVLKQFRGFSHFNTLNEVVQRLEDHVYSTAQKTASIIDFEKNDNLKGLHYLDVLYQAVVQQRPVELSYQSFRARNPQTFLFHVWWLKEFKNRWFAVGVKDERRLVMNLALDRILAVEPVTDAEYIPRQDLNPEDYYRHVIGVTVSDRLRATDVKLFVSALHAPYVETKPLHPSQRVLERRDDGIIILLNVQLNFELEKEILGFGEGMVVLAPERFRNSMKQRFMLALAQYDQQAEANSALMKELTSSSPTKASGDTVDTSLQ</sequence>
<dbReference type="Pfam" id="PF13280">
    <property type="entry name" value="WYL"/>
    <property type="match status" value="1"/>
</dbReference>
<feature type="domain" description="WYL" evidence="2">
    <location>
        <begin position="155"/>
        <end position="222"/>
    </location>
</feature>
<evidence type="ECO:0000259" key="2">
    <source>
        <dbReference type="Pfam" id="PF13280"/>
    </source>
</evidence>
<protein>
    <submittedName>
        <fullName evidence="4">Helix-turn-helix transcriptional regulator</fullName>
    </submittedName>
</protein>
<gene>
    <name evidence="4" type="ORF">ACFSUS_19830</name>
</gene>
<organism evidence="4 5">
    <name type="scientific">Spirosoma soli</name>
    <dbReference type="NCBI Taxonomy" id="1770529"/>
    <lineage>
        <taxon>Bacteria</taxon>
        <taxon>Pseudomonadati</taxon>
        <taxon>Bacteroidota</taxon>
        <taxon>Cytophagia</taxon>
        <taxon>Cytophagales</taxon>
        <taxon>Cytophagaceae</taxon>
        <taxon>Spirosoma</taxon>
    </lineage>
</organism>
<dbReference type="PROSITE" id="PS52050">
    <property type="entry name" value="WYL"/>
    <property type="match status" value="1"/>
</dbReference>
<proteinExistence type="predicted"/>
<dbReference type="PANTHER" id="PTHR34580">
    <property type="match status" value="1"/>
</dbReference>
<dbReference type="InterPro" id="IPR051534">
    <property type="entry name" value="CBASS_pafABC_assoc_protein"/>
</dbReference>
<keyword evidence="5" id="KW-1185">Reference proteome</keyword>
<evidence type="ECO:0000313" key="4">
    <source>
        <dbReference type="EMBL" id="MFD2572902.1"/>
    </source>
</evidence>
<accession>A0ABW5MBH0</accession>